<name>A0A0A8L7P5_9SACH</name>
<proteinExistence type="predicted"/>
<dbReference type="Proteomes" id="UP000031516">
    <property type="component" value="Unassembled WGS sequence"/>
</dbReference>
<sequence>MKIISKRSPESGLSVALDLESWSPQPMVFNDSQKQWEYAPDLKGREVEKIHFKFIDKDGTWFADNNFPKEFDDSGNENNVLYANETGLELKDYVSGLKNEDAGSPSNTPKTDSLVTSKGEHEQKPISEVAKSKITEEDETSASKDAGGDELTDKPKSTVDNEQPHEILGDDDERPNTADTAVTHRSDGIVEYSTFLDRIMVFLKRFIKKWFSFERSSS</sequence>
<reference evidence="2 3" key="1">
    <citation type="submission" date="2014-03" db="EMBL/GenBank/DDBJ databases">
        <title>The genome of Kluyveromyces dobzhanskii.</title>
        <authorList>
            <person name="Nystedt B."/>
            <person name="Astrom S."/>
        </authorList>
    </citation>
    <scope>NUCLEOTIDE SEQUENCE [LARGE SCALE GENOMIC DNA]</scope>
    <source>
        <strain evidence="2 3">CBS 2104</strain>
    </source>
</reference>
<dbReference type="EMBL" id="CCBQ010000041">
    <property type="protein sequence ID" value="CDO94924.1"/>
    <property type="molecule type" value="Genomic_DNA"/>
</dbReference>
<evidence type="ECO:0000313" key="3">
    <source>
        <dbReference type="Proteomes" id="UP000031516"/>
    </source>
</evidence>
<accession>A0A0A8L7P5</accession>
<dbReference type="Gene3D" id="2.60.40.10">
    <property type="entry name" value="Immunoglobulins"/>
    <property type="match status" value="1"/>
</dbReference>
<feature type="compositionally biased region" description="Basic and acidic residues" evidence="1">
    <location>
        <begin position="151"/>
        <end position="168"/>
    </location>
</feature>
<feature type="compositionally biased region" description="Polar residues" evidence="1">
    <location>
        <begin position="104"/>
        <end position="116"/>
    </location>
</feature>
<keyword evidence="3" id="KW-1185">Reference proteome</keyword>
<evidence type="ECO:0000256" key="1">
    <source>
        <dbReference type="SAM" id="MobiDB-lite"/>
    </source>
</evidence>
<feature type="region of interest" description="Disordered" evidence="1">
    <location>
        <begin position="97"/>
        <end position="184"/>
    </location>
</feature>
<dbReference type="OrthoDB" id="5873279at2759"/>
<protein>
    <submittedName>
        <fullName evidence="2">WGS project CCBQ000000000 data, contig 00008</fullName>
    </submittedName>
</protein>
<dbReference type="InterPro" id="IPR014756">
    <property type="entry name" value="Ig_E-set"/>
</dbReference>
<evidence type="ECO:0000313" key="2">
    <source>
        <dbReference type="EMBL" id="CDO94924.1"/>
    </source>
</evidence>
<gene>
    <name evidence="2" type="ORF">KLDO_g3177</name>
</gene>
<organism evidence="2 3">
    <name type="scientific">Kluyveromyces dobzhanskii CBS 2104</name>
    <dbReference type="NCBI Taxonomy" id="1427455"/>
    <lineage>
        <taxon>Eukaryota</taxon>
        <taxon>Fungi</taxon>
        <taxon>Dikarya</taxon>
        <taxon>Ascomycota</taxon>
        <taxon>Saccharomycotina</taxon>
        <taxon>Saccharomycetes</taxon>
        <taxon>Saccharomycetales</taxon>
        <taxon>Saccharomycetaceae</taxon>
        <taxon>Kluyveromyces</taxon>
    </lineage>
</organism>
<feature type="compositionally biased region" description="Basic and acidic residues" evidence="1">
    <location>
        <begin position="118"/>
        <end position="135"/>
    </location>
</feature>
<comment type="caution">
    <text evidence="2">The sequence shown here is derived from an EMBL/GenBank/DDBJ whole genome shotgun (WGS) entry which is preliminary data.</text>
</comment>
<dbReference type="InterPro" id="IPR013783">
    <property type="entry name" value="Ig-like_fold"/>
</dbReference>
<dbReference type="CDD" id="cd02859">
    <property type="entry name" value="E_set_AMPKbeta_like_N"/>
    <property type="match status" value="1"/>
</dbReference>
<dbReference type="SUPFAM" id="SSF81296">
    <property type="entry name" value="E set domains"/>
    <property type="match status" value="1"/>
</dbReference>
<dbReference type="AlphaFoldDB" id="A0A0A8L7P5"/>